<dbReference type="EMBL" id="VVIW01000012">
    <property type="protein sequence ID" value="NHZ42481.1"/>
    <property type="molecule type" value="Genomic_DNA"/>
</dbReference>
<proteinExistence type="predicted"/>
<protein>
    <recommendedName>
        <fullName evidence="3">SMI1/KNR4 family protein</fullName>
    </recommendedName>
</protein>
<gene>
    <name evidence="1" type="ORF">F1609_20210</name>
</gene>
<accession>A0ABX0MEY1</accession>
<reference evidence="1 2" key="1">
    <citation type="submission" date="2019-09" db="EMBL/GenBank/DDBJ databases">
        <title>Taxonomy of Antarctic Massilia spp.: description of Massilia rubra sp. nov., Massilia aquatica sp. nov., Massilia mucilaginosa sp. nov., Massilia frigida sp. nov. isolated from streams, lakes and regoliths.</title>
        <authorList>
            <person name="Holochova P."/>
            <person name="Sedlacek I."/>
            <person name="Kralova S."/>
            <person name="Maslanova I."/>
            <person name="Busse H.-J."/>
            <person name="Stankova E."/>
            <person name="Vrbovska V."/>
            <person name="Kovarovic V."/>
            <person name="Bartak M."/>
            <person name="Svec P."/>
            <person name="Pantucek R."/>
        </authorList>
    </citation>
    <scope>NUCLEOTIDE SEQUENCE [LARGE SCALE GENOMIC DNA]</scope>
    <source>
        <strain evidence="1 2">CCM 8693</strain>
    </source>
</reference>
<evidence type="ECO:0000313" key="2">
    <source>
        <dbReference type="Proteomes" id="UP000819052"/>
    </source>
</evidence>
<organism evidence="1 2">
    <name type="scientific">Massilia aquatica</name>
    <dbReference type="NCBI Taxonomy" id="2609000"/>
    <lineage>
        <taxon>Bacteria</taxon>
        <taxon>Pseudomonadati</taxon>
        <taxon>Pseudomonadota</taxon>
        <taxon>Betaproteobacteria</taxon>
        <taxon>Burkholderiales</taxon>
        <taxon>Oxalobacteraceae</taxon>
        <taxon>Telluria group</taxon>
        <taxon>Massilia</taxon>
    </lineage>
</organism>
<sequence>MDFDVAAWEKEIGRPVPALMAKFFTWLAPYEYGDLGYFELAPENLAGGDAWEGMERWGANTWAFLSLPDGSLVGLCEAVEPPAVVYIGSEGELRTLAESFEAFLLAIDAGETETEIDLADDEREPEQVAARKAFTSWLNKSKIAAPAVSGQFDFSAYAAGDPPQRRAPPTHAGASAPTMPAGYLDHIDGMGERLKLLSSLVGRTADDPELCAFAERTFGKAPPQSIGNARHEDAVWLSAKNADIDLLFSRNVVNQKYPPLLVGEKAVCPVLEYVSFGSAYTDPVLFGLHGEALWPAIEARLPQHYEEKADSDGLVEKRLTLMLDPGRDVELLLWSSDGVTNGRLQIARGRILSEIHFVKDIYSGAGLFVQWALERGWIERSMFAGHDALLEAVRTRQARPSQLVQAALPRGLWDTHLADEPGLRQFAFAYFRHFDDIWINADLKAMFGKRQGPHGHDEPVLDDDPAELCDVLFAVFDKQFAAWKMAHPDELG</sequence>
<evidence type="ECO:0008006" key="3">
    <source>
        <dbReference type="Google" id="ProtNLM"/>
    </source>
</evidence>
<comment type="caution">
    <text evidence="1">The sequence shown here is derived from an EMBL/GenBank/DDBJ whole genome shotgun (WGS) entry which is preliminary data.</text>
</comment>
<name>A0ABX0MEY1_9BURK</name>
<dbReference type="Proteomes" id="UP000819052">
    <property type="component" value="Unassembled WGS sequence"/>
</dbReference>
<evidence type="ECO:0000313" key="1">
    <source>
        <dbReference type="EMBL" id="NHZ42481.1"/>
    </source>
</evidence>
<keyword evidence="2" id="KW-1185">Reference proteome</keyword>
<dbReference type="RefSeq" id="WP_167078473.1">
    <property type="nucleotide sequence ID" value="NZ_VVIW01000012.1"/>
</dbReference>